<evidence type="ECO:0000256" key="1">
    <source>
        <dbReference type="ARBA" id="ARBA00001092"/>
    </source>
</evidence>
<dbReference type="OrthoDB" id="9799980at2"/>
<dbReference type="Gene3D" id="3.40.50.880">
    <property type="match status" value="1"/>
</dbReference>
<proteinExistence type="inferred from homology"/>
<reference evidence="11" key="1">
    <citation type="submission" date="2018-04" db="EMBL/GenBank/DDBJ databases">
        <title>Complete genome of Antarctic heterotrophic bacterium Hymenobacter nivis.</title>
        <authorList>
            <person name="Terashima M."/>
        </authorList>
    </citation>
    <scope>NUCLEOTIDE SEQUENCE [LARGE SCALE GENOMIC DNA]</scope>
    <source>
        <strain evidence="11">NBRC 111535</strain>
    </source>
</reference>
<dbReference type="AlphaFoldDB" id="A0A2Z3GQ60"/>
<dbReference type="PANTHER" id="PTHR36175:SF1">
    <property type="entry name" value="CYANOPHYCINASE"/>
    <property type="match status" value="1"/>
</dbReference>
<evidence type="ECO:0000313" key="10">
    <source>
        <dbReference type="EMBL" id="AWM33827.1"/>
    </source>
</evidence>
<gene>
    <name evidence="10" type="ORF">DDQ68_14135</name>
</gene>
<dbReference type="PANTHER" id="PTHR36175">
    <property type="entry name" value="CYANOPHYCINASE"/>
    <property type="match status" value="1"/>
</dbReference>
<comment type="function">
    <text evidence="2">Exopeptidase that catalyzes the hydrolytic cleavage of multi-L-arginyl-poly-L-aspartic acid (cyanophycin; a water-insoluble reserve polymer) into aspartate-arginine dipeptides.</text>
</comment>
<dbReference type="EC" id="3.4.15.6" evidence="4"/>
<keyword evidence="7" id="KW-0378">Hydrolase</keyword>
<dbReference type="Proteomes" id="UP000245999">
    <property type="component" value="Chromosome"/>
</dbReference>
<evidence type="ECO:0000256" key="9">
    <source>
        <dbReference type="SAM" id="MobiDB-lite"/>
    </source>
</evidence>
<dbReference type="GO" id="GO:0006508">
    <property type="term" value="P:proteolysis"/>
    <property type="evidence" value="ECO:0007669"/>
    <property type="project" value="UniProtKB-KW"/>
</dbReference>
<dbReference type="EMBL" id="CP029145">
    <property type="protein sequence ID" value="AWM33827.1"/>
    <property type="molecule type" value="Genomic_DNA"/>
</dbReference>
<dbReference type="GO" id="GO:0008236">
    <property type="term" value="F:serine-type peptidase activity"/>
    <property type="evidence" value="ECO:0007669"/>
    <property type="project" value="UniProtKB-KW"/>
</dbReference>
<evidence type="ECO:0000256" key="2">
    <source>
        <dbReference type="ARBA" id="ARBA00002039"/>
    </source>
</evidence>
<dbReference type="SUPFAM" id="SSF52317">
    <property type="entry name" value="Class I glutamine amidotransferase-like"/>
    <property type="match status" value="1"/>
</dbReference>
<protein>
    <recommendedName>
        <fullName evidence="5">Cyanophycinase</fullName>
        <ecNumber evidence="4">3.4.15.6</ecNumber>
    </recommendedName>
</protein>
<organism evidence="10 11">
    <name type="scientific">Hymenobacter nivis</name>
    <dbReference type="NCBI Taxonomy" id="1850093"/>
    <lineage>
        <taxon>Bacteria</taxon>
        <taxon>Pseudomonadati</taxon>
        <taxon>Bacteroidota</taxon>
        <taxon>Cytophagia</taxon>
        <taxon>Cytophagales</taxon>
        <taxon>Hymenobacteraceae</taxon>
        <taxon>Hymenobacter</taxon>
    </lineage>
</organism>
<dbReference type="NCBIfam" id="TIGR02069">
    <property type="entry name" value="cyanophycinase"/>
    <property type="match status" value="1"/>
</dbReference>
<dbReference type="CDD" id="cd03145">
    <property type="entry name" value="GAT1_cyanophycinase"/>
    <property type="match status" value="1"/>
</dbReference>
<keyword evidence="8" id="KW-0720">Serine protease</keyword>
<comment type="catalytic activity">
    <reaction evidence="1">
        <text>[L-4-(L-arginin-2-N-yl)aspartate](n) + H2O = [L-4-(L-arginin-2-N-yl)aspartate](n-1) + L-4-(L-arginin-2-N-yl)aspartate</text>
        <dbReference type="Rhea" id="RHEA:12845"/>
        <dbReference type="Rhea" id="RHEA-COMP:13728"/>
        <dbReference type="Rhea" id="RHEA-COMP:13734"/>
        <dbReference type="ChEBI" id="CHEBI:15377"/>
        <dbReference type="ChEBI" id="CHEBI:137986"/>
        <dbReference type="ChEBI" id="CHEBI:137991"/>
        <dbReference type="EC" id="3.4.15.6"/>
    </reaction>
</comment>
<comment type="similarity">
    <text evidence="3">Belongs to the peptidase S51 family.</text>
</comment>
<accession>A0A2Z3GQ60</accession>
<dbReference type="KEGG" id="hnv:DDQ68_14135"/>
<keyword evidence="11" id="KW-1185">Reference proteome</keyword>
<keyword evidence="6" id="KW-0645">Protease</keyword>
<evidence type="ECO:0000256" key="6">
    <source>
        <dbReference type="ARBA" id="ARBA00022670"/>
    </source>
</evidence>
<feature type="region of interest" description="Disordered" evidence="9">
    <location>
        <begin position="1"/>
        <end position="20"/>
    </location>
</feature>
<dbReference type="GO" id="GO:0008241">
    <property type="term" value="F:peptidyl-dipeptidase activity"/>
    <property type="evidence" value="ECO:0007669"/>
    <property type="project" value="UniProtKB-EC"/>
</dbReference>
<evidence type="ECO:0000256" key="3">
    <source>
        <dbReference type="ARBA" id="ARBA00006534"/>
    </source>
</evidence>
<evidence type="ECO:0000256" key="8">
    <source>
        <dbReference type="ARBA" id="ARBA00022825"/>
    </source>
</evidence>
<sequence length="311" mass="32562">MKGLRHEITPKPAPGRMPRTAGAPSICPILPILPPLPLTRCPMPDLSAAPRATLALYGGGADEALVALLAGLLPHPGAPIEVLTTASTANPARTAASYARSWEARGCPNVGHLEVDETHPADAPATLARLRRAALVFISGGNQERLTQFLLGTEFLAVLRERCRADEGFILAGTSAGAAGLAEFMLVEGRGWRSLLPGGVAVVPGLGLLPGVVLDQHFAERHRYPRLLHAVLAHPTCLGLGLSEETGLLLRPGQPAEVFGDEVVFAFDAATAQYISLVGPGPRQPVSGHGLTTHLLVAGQRLDLATRRVVG</sequence>
<evidence type="ECO:0000313" key="11">
    <source>
        <dbReference type="Proteomes" id="UP000245999"/>
    </source>
</evidence>
<dbReference type="InterPro" id="IPR005320">
    <property type="entry name" value="Peptidase_S51"/>
</dbReference>
<dbReference type="InterPro" id="IPR011811">
    <property type="entry name" value="Peptidase_S51_cyanophycinase"/>
</dbReference>
<dbReference type="InterPro" id="IPR029062">
    <property type="entry name" value="Class_I_gatase-like"/>
</dbReference>
<evidence type="ECO:0000256" key="5">
    <source>
        <dbReference type="ARBA" id="ARBA00015719"/>
    </source>
</evidence>
<evidence type="ECO:0000256" key="4">
    <source>
        <dbReference type="ARBA" id="ARBA00013115"/>
    </source>
</evidence>
<evidence type="ECO:0000256" key="7">
    <source>
        <dbReference type="ARBA" id="ARBA00022801"/>
    </source>
</evidence>
<name>A0A2Z3GQ60_9BACT</name>
<dbReference type="Pfam" id="PF03575">
    <property type="entry name" value="Peptidase_S51"/>
    <property type="match status" value="1"/>
</dbReference>